<dbReference type="Pfam" id="PF02082">
    <property type="entry name" value="Rrf2"/>
    <property type="match status" value="1"/>
</dbReference>
<dbReference type="PROSITE" id="PS51197">
    <property type="entry name" value="HTH_RRF2_2"/>
    <property type="match status" value="1"/>
</dbReference>
<dbReference type="SUPFAM" id="SSF46785">
    <property type="entry name" value="Winged helix' DNA-binding domain"/>
    <property type="match status" value="1"/>
</dbReference>
<dbReference type="PANTHER" id="PTHR33221">
    <property type="entry name" value="WINGED HELIX-TURN-HELIX TRANSCRIPTIONAL REGULATOR, RRF2 FAMILY"/>
    <property type="match status" value="1"/>
</dbReference>
<keyword evidence="1" id="KW-0238">DNA-binding</keyword>
<name>A0ABW3KJ53_9GAMM</name>
<evidence type="ECO:0000256" key="1">
    <source>
        <dbReference type="ARBA" id="ARBA00023125"/>
    </source>
</evidence>
<protein>
    <submittedName>
        <fullName evidence="2">Rrf2 family transcriptional regulator</fullName>
    </submittedName>
</protein>
<comment type="caution">
    <text evidence="2">The sequence shown here is derived from an EMBL/GenBank/DDBJ whole genome shotgun (WGS) entry which is preliminary data.</text>
</comment>
<dbReference type="NCBIfam" id="TIGR00738">
    <property type="entry name" value="rrf2_super"/>
    <property type="match status" value="1"/>
</dbReference>
<dbReference type="InterPro" id="IPR036388">
    <property type="entry name" value="WH-like_DNA-bd_sf"/>
</dbReference>
<dbReference type="EMBL" id="JBHTJS010000058">
    <property type="protein sequence ID" value="MFD1009254.1"/>
    <property type="molecule type" value="Genomic_DNA"/>
</dbReference>
<dbReference type="PROSITE" id="PS01332">
    <property type="entry name" value="HTH_RRF2_1"/>
    <property type="match status" value="1"/>
</dbReference>
<reference evidence="3" key="1">
    <citation type="journal article" date="2019" name="Int. J. Syst. Evol. Microbiol.">
        <title>The Global Catalogue of Microorganisms (GCM) 10K type strain sequencing project: providing services to taxonomists for standard genome sequencing and annotation.</title>
        <authorList>
            <consortium name="The Broad Institute Genomics Platform"/>
            <consortium name="The Broad Institute Genome Sequencing Center for Infectious Disease"/>
            <person name="Wu L."/>
            <person name="Ma J."/>
        </authorList>
    </citation>
    <scope>NUCLEOTIDE SEQUENCE [LARGE SCALE GENOMIC DNA]</scope>
    <source>
        <strain evidence="3">CCUG 60525</strain>
    </source>
</reference>
<proteinExistence type="predicted"/>
<dbReference type="InterPro" id="IPR030489">
    <property type="entry name" value="TR_Rrf2-type_CS"/>
</dbReference>
<gene>
    <name evidence="2" type="ORF">ACFQ1C_13985</name>
</gene>
<evidence type="ECO:0000313" key="3">
    <source>
        <dbReference type="Proteomes" id="UP001597048"/>
    </source>
</evidence>
<evidence type="ECO:0000313" key="2">
    <source>
        <dbReference type="EMBL" id="MFD1009254.1"/>
    </source>
</evidence>
<keyword evidence="3" id="KW-1185">Reference proteome</keyword>
<sequence length="148" mass="16505">MKLTTYTDFGLRTLMYLATLPEGKLTSVAHVSEVYKISRNHLVKVVNQLAREGYIRAIRGKNGGICLARSPGDINVGQVIRSLETNIKGIDCGSPACYLVRICRLKDALKQAMDAFLRVMDSYTLADLIGNRDELMVIFSELEPEKKP</sequence>
<dbReference type="InterPro" id="IPR000944">
    <property type="entry name" value="Tscrpt_reg_Rrf2"/>
</dbReference>
<dbReference type="InterPro" id="IPR036390">
    <property type="entry name" value="WH_DNA-bd_sf"/>
</dbReference>
<dbReference type="Gene3D" id="1.10.10.10">
    <property type="entry name" value="Winged helix-like DNA-binding domain superfamily/Winged helix DNA-binding domain"/>
    <property type="match status" value="1"/>
</dbReference>
<dbReference type="RefSeq" id="WP_379559286.1">
    <property type="nucleotide sequence ID" value="NZ_JBHTJS010000058.1"/>
</dbReference>
<organism evidence="2 3">
    <name type="scientific">Oceanisphaera ostreae</name>
    <dbReference type="NCBI Taxonomy" id="914151"/>
    <lineage>
        <taxon>Bacteria</taxon>
        <taxon>Pseudomonadati</taxon>
        <taxon>Pseudomonadota</taxon>
        <taxon>Gammaproteobacteria</taxon>
        <taxon>Aeromonadales</taxon>
        <taxon>Aeromonadaceae</taxon>
        <taxon>Oceanisphaera</taxon>
    </lineage>
</organism>
<dbReference type="Proteomes" id="UP001597048">
    <property type="component" value="Unassembled WGS sequence"/>
</dbReference>
<dbReference type="PANTHER" id="PTHR33221:SF4">
    <property type="entry name" value="HTH-TYPE TRANSCRIPTIONAL REPRESSOR NSRR"/>
    <property type="match status" value="1"/>
</dbReference>
<accession>A0ABW3KJ53</accession>